<reference evidence="1 2" key="1">
    <citation type="submission" date="2014-06" db="EMBL/GenBank/DDBJ databases">
        <title>Evolutionary Origins and Diversification of the Mycorrhizal Mutualists.</title>
        <authorList>
            <consortium name="DOE Joint Genome Institute"/>
            <consortium name="Mycorrhizal Genomics Consortium"/>
            <person name="Kohler A."/>
            <person name="Kuo A."/>
            <person name="Nagy L.G."/>
            <person name="Floudas D."/>
            <person name="Copeland A."/>
            <person name="Barry K.W."/>
            <person name="Cichocki N."/>
            <person name="Veneault-Fourrey C."/>
            <person name="LaButti K."/>
            <person name="Lindquist E.A."/>
            <person name="Lipzen A."/>
            <person name="Lundell T."/>
            <person name="Morin E."/>
            <person name="Murat C."/>
            <person name="Riley R."/>
            <person name="Ohm R."/>
            <person name="Sun H."/>
            <person name="Tunlid A."/>
            <person name="Henrissat B."/>
            <person name="Grigoriev I.V."/>
            <person name="Hibbett D.S."/>
            <person name="Martin F."/>
        </authorList>
    </citation>
    <scope>NUCLEOTIDE SEQUENCE [LARGE SCALE GENOMIC DNA]</scope>
    <source>
        <strain evidence="1 2">SS14</strain>
    </source>
</reference>
<accession>A0A0C9UTL0</accession>
<evidence type="ECO:0000313" key="1">
    <source>
        <dbReference type="EMBL" id="KIJ32577.1"/>
    </source>
</evidence>
<dbReference type="HOGENOM" id="CLU_3015700_0_0_1"/>
<keyword evidence="2" id="KW-1185">Reference proteome</keyword>
<sequence>MSQKTWEHVDRNCLITEQCAYDRDTERRKAMEEIIQLNPEQSSAFEAVTPIFKQTE</sequence>
<dbReference type="EMBL" id="KN837225">
    <property type="protein sequence ID" value="KIJ32577.1"/>
    <property type="molecule type" value="Genomic_DNA"/>
</dbReference>
<protein>
    <submittedName>
        <fullName evidence="1">Uncharacterized protein</fullName>
    </submittedName>
</protein>
<organism evidence="1 2">
    <name type="scientific">Sphaerobolus stellatus (strain SS14)</name>
    <dbReference type="NCBI Taxonomy" id="990650"/>
    <lineage>
        <taxon>Eukaryota</taxon>
        <taxon>Fungi</taxon>
        <taxon>Dikarya</taxon>
        <taxon>Basidiomycota</taxon>
        <taxon>Agaricomycotina</taxon>
        <taxon>Agaricomycetes</taxon>
        <taxon>Phallomycetidae</taxon>
        <taxon>Geastrales</taxon>
        <taxon>Sphaerobolaceae</taxon>
        <taxon>Sphaerobolus</taxon>
    </lineage>
</organism>
<dbReference type="AlphaFoldDB" id="A0A0C9UTL0"/>
<proteinExistence type="predicted"/>
<evidence type="ECO:0000313" key="2">
    <source>
        <dbReference type="Proteomes" id="UP000054279"/>
    </source>
</evidence>
<name>A0A0C9UTL0_SPHS4</name>
<dbReference type="Proteomes" id="UP000054279">
    <property type="component" value="Unassembled WGS sequence"/>
</dbReference>
<gene>
    <name evidence="1" type="ORF">M422DRAFT_265596</name>
</gene>